<dbReference type="PANTHER" id="PTHR42852">
    <property type="entry name" value="THIOL:DISULFIDE INTERCHANGE PROTEIN DSBE"/>
    <property type="match status" value="1"/>
</dbReference>
<accession>A0ABV8SGC6</accession>
<dbReference type="Proteomes" id="UP001595755">
    <property type="component" value="Unassembled WGS sequence"/>
</dbReference>
<dbReference type="SUPFAM" id="SSF52833">
    <property type="entry name" value="Thioredoxin-like"/>
    <property type="match status" value="1"/>
</dbReference>
<sequence length="176" mass="20381">MNKQKTKRKVQYVILFCVLIIGGLAIGNTFKSSSVVLKKEDVPPEFSLLGIDDQVYKLSDYKGKAVVINFWGTFCPPCVKEMPEFQRQSEKWKDEPFKIIAINLSEDKIAVSNFVNRFNLDFTILRDQNRKVERLYKLKSYPTTFFVKPNGKIMDIFVGGMTEEDIDIRIRKLLGK</sequence>
<dbReference type="InterPro" id="IPR000866">
    <property type="entry name" value="AhpC/TSA"/>
</dbReference>
<feature type="domain" description="Thioredoxin" evidence="7">
    <location>
        <begin position="37"/>
        <end position="175"/>
    </location>
</feature>
<evidence type="ECO:0000256" key="2">
    <source>
        <dbReference type="ARBA" id="ARBA00022748"/>
    </source>
</evidence>
<comment type="subcellular location">
    <subcellularLocation>
        <location evidence="1">Cell envelope</location>
    </subcellularLocation>
</comment>
<dbReference type="InterPro" id="IPR036249">
    <property type="entry name" value="Thioredoxin-like_sf"/>
</dbReference>
<keyword evidence="6" id="KW-0812">Transmembrane</keyword>
<dbReference type="RefSeq" id="WP_204602398.1">
    <property type="nucleotide sequence ID" value="NZ_JBHSED010000065.1"/>
</dbReference>
<gene>
    <name evidence="8" type="ORF">ACFO1S_24755</name>
</gene>
<dbReference type="InterPro" id="IPR013766">
    <property type="entry name" value="Thioredoxin_domain"/>
</dbReference>
<dbReference type="PROSITE" id="PS00194">
    <property type="entry name" value="THIOREDOXIN_1"/>
    <property type="match status" value="1"/>
</dbReference>
<dbReference type="InterPro" id="IPR017937">
    <property type="entry name" value="Thioredoxin_CS"/>
</dbReference>
<evidence type="ECO:0000259" key="7">
    <source>
        <dbReference type="PROSITE" id="PS51352"/>
    </source>
</evidence>
<dbReference type="Pfam" id="PF00578">
    <property type="entry name" value="AhpC-TSA"/>
    <property type="match status" value="1"/>
</dbReference>
<keyword evidence="3" id="KW-0735">Signal-anchor</keyword>
<proteinExistence type="predicted"/>
<keyword evidence="2" id="KW-0201">Cytochrome c-type biogenesis</keyword>
<organism evidence="8 9">
    <name type="scientific">Cohnella boryungensis</name>
    <dbReference type="NCBI Taxonomy" id="768479"/>
    <lineage>
        <taxon>Bacteria</taxon>
        <taxon>Bacillati</taxon>
        <taxon>Bacillota</taxon>
        <taxon>Bacilli</taxon>
        <taxon>Bacillales</taxon>
        <taxon>Paenibacillaceae</taxon>
        <taxon>Cohnella</taxon>
    </lineage>
</organism>
<evidence type="ECO:0000256" key="1">
    <source>
        <dbReference type="ARBA" id="ARBA00004196"/>
    </source>
</evidence>
<dbReference type="EMBL" id="JBHSED010000065">
    <property type="protein sequence ID" value="MFC4306634.1"/>
    <property type="molecule type" value="Genomic_DNA"/>
</dbReference>
<reference evidence="9" key="1">
    <citation type="journal article" date="2019" name="Int. J. Syst. Evol. Microbiol.">
        <title>The Global Catalogue of Microorganisms (GCM) 10K type strain sequencing project: providing services to taxonomists for standard genome sequencing and annotation.</title>
        <authorList>
            <consortium name="The Broad Institute Genomics Platform"/>
            <consortium name="The Broad Institute Genome Sequencing Center for Infectious Disease"/>
            <person name="Wu L."/>
            <person name="Ma J."/>
        </authorList>
    </citation>
    <scope>NUCLEOTIDE SEQUENCE [LARGE SCALE GENOMIC DNA]</scope>
    <source>
        <strain evidence="9">CGMCC 4.1641</strain>
    </source>
</reference>
<feature type="transmembrane region" description="Helical" evidence="6">
    <location>
        <begin position="12"/>
        <end position="30"/>
    </location>
</feature>
<evidence type="ECO:0000256" key="4">
    <source>
        <dbReference type="ARBA" id="ARBA00023157"/>
    </source>
</evidence>
<dbReference type="PROSITE" id="PS51352">
    <property type="entry name" value="THIOREDOXIN_2"/>
    <property type="match status" value="1"/>
</dbReference>
<evidence type="ECO:0000256" key="3">
    <source>
        <dbReference type="ARBA" id="ARBA00022968"/>
    </source>
</evidence>
<evidence type="ECO:0000256" key="5">
    <source>
        <dbReference type="ARBA" id="ARBA00023284"/>
    </source>
</evidence>
<dbReference type="PANTHER" id="PTHR42852:SF6">
    <property type="entry name" value="THIOL:DISULFIDE INTERCHANGE PROTEIN DSBE"/>
    <property type="match status" value="1"/>
</dbReference>
<keyword evidence="6" id="KW-0472">Membrane</keyword>
<evidence type="ECO:0000313" key="8">
    <source>
        <dbReference type="EMBL" id="MFC4306634.1"/>
    </source>
</evidence>
<comment type="caution">
    <text evidence="8">The sequence shown here is derived from an EMBL/GenBank/DDBJ whole genome shotgun (WGS) entry which is preliminary data.</text>
</comment>
<dbReference type="Gene3D" id="3.40.30.10">
    <property type="entry name" value="Glutaredoxin"/>
    <property type="match status" value="1"/>
</dbReference>
<keyword evidence="4" id="KW-1015">Disulfide bond</keyword>
<name>A0ABV8SGC6_9BACL</name>
<keyword evidence="9" id="KW-1185">Reference proteome</keyword>
<protein>
    <submittedName>
        <fullName evidence="8">Redoxin domain-containing protein</fullName>
    </submittedName>
</protein>
<dbReference type="CDD" id="cd02966">
    <property type="entry name" value="TlpA_like_family"/>
    <property type="match status" value="1"/>
</dbReference>
<keyword evidence="5" id="KW-0676">Redox-active center</keyword>
<dbReference type="InterPro" id="IPR050553">
    <property type="entry name" value="Thioredoxin_ResA/DsbE_sf"/>
</dbReference>
<keyword evidence="6" id="KW-1133">Transmembrane helix</keyword>
<evidence type="ECO:0000313" key="9">
    <source>
        <dbReference type="Proteomes" id="UP001595755"/>
    </source>
</evidence>
<evidence type="ECO:0000256" key="6">
    <source>
        <dbReference type="SAM" id="Phobius"/>
    </source>
</evidence>